<dbReference type="NCBIfam" id="TIGR02684">
    <property type="entry name" value="dnstrm_HI1420"/>
    <property type="match status" value="1"/>
</dbReference>
<reference evidence="1 2" key="1">
    <citation type="journal article" date="2019" name="ISME J.">
        <title>Genome analyses of uncultured TG2/ZB3 bacteria in 'Margulisbacteria' specifically attached to ectosymbiotic spirochetes of protists in the termite gut.</title>
        <authorList>
            <person name="Utami Y.D."/>
            <person name="Kuwahara H."/>
            <person name="Igai K."/>
            <person name="Murakami T."/>
            <person name="Sugaya K."/>
            <person name="Morikawa T."/>
            <person name="Nagura Y."/>
            <person name="Yuki M."/>
            <person name="Deevong P."/>
            <person name="Inoue T."/>
            <person name="Kihara K."/>
            <person name="Lo N."/>
            <person name="Yamada A."/>
            <person name="Ohkuma M."/>
            <person name="Hongoh Y."/>
        </authorList>
    </citation>
    <scope>NUCLEOTIDE SEQUENCE [LARGE SCALE GENOMIC DNA]</scope>
    <source>
        <strain evidence="1">NkOx7-02</strain>
    </source>
</reference>
<comment type="caution">
    <text evidence="1">The sequence shown here is derived from an EMBL/GenBank/DDBJ whole genome shotgun (WGS) entry which is preliminary data.</text>
</comment>
<dbReference type="AlphaFoldDB" id="A0A388TK46"/>
<evidence type="ECO:0000313" key="2">
    <source>
        <dbReference type="Proteomes" id="UP000275925"/>
    </source>
</evidence>
<gene>
    <name evidence="1" type="ORF">NO2_1605</name>
</gene>
<organism evidence="1 2">
    <name type="scientific">Candidatus Termititenax persephonae</name>
    <dbReference type="NCBI Taxonomy" id="2218525"/>
    <lineage>
        <taxon>Bacteria</taxon>
        <taxon>Bacillati</taxon>
        <taxon>Candidatus Margulisiibacteriota</taxon>
        <taxon>Candidatus Termititenacia</taxon>
        <taxon>Candidatus Termititenacales</taxon>
        <taxon>Candidatus Termititenacaceae</taxon>
        <taxon>Candidatus Termititenax</taxon>
    </lineage>
</organism>
<dbReference type="EMBL" id="BGZO01000129">
    <property type="protein sequence ID" value="GBR77177.1"/>
    <property type="molecule type" value="Genomic_DNA"/>
</dbReference>
<sequence>MLKFKKWDIVDHLQTEKDIKEFLEVVFEEGDPDLIPLALGAAARARRLMPKAAKKAGVGRESLYRSLSKKGNPYFKTVHSVINSLGYKLKLVPA</sequence>
<protein>
    <submittedName>
        <fullName evidence="1">Transcriptional regulator XRE family</fullName>
    </submittedName>
</protein>
<dbReference type="InterPro" id="IPR014057">
    <property type="entry name" value="HI1420"/>
</dbReference>
<dbReference type="PANTHER" id="PTHR40275:SF1">
    <property type="entry name" value="SSL7038 PROTEIN"/>
    <property type="match status" value="1"/>
</dbReference>
<accession>A0A388TK46</accession>
<keyword evidence="2" id="KW-1185">Reference proteome</keyword>
<dbReference type="PANTHER" id="PTHR40275">
    <property type="entry name" value="SSL7038 PROTEIN"/>
    <property type="match status" value="1"/>
</dbReference>
<name>A0A388TK46_9BACT</name>
<evidence type="ECO:0000313" key="1">
    <source>
        <dbReference type="EMBL" id="GBR77177.1"/>
    </source>
</evidence>
<proteinExistence type="predicted"/>
<dbReference type="Proteomes" id="UP000275925">
    <property type="component" value="Unassembled WGS sequence"/>
</dbReference>
<dbReference type="Pfam" id="PF21716">
    <property type="entry name" value="dnstrm_HI1420"/>
    <property type="match status" value="1"/>
</dbReference>